<dbReference type="RefSeq" id="WP_057838559.1">
    <property type="nucleotide sequence ID" value="NZ_LLXZ01000166.1"/>
</dbReference>
<proteinExistence type="predicted"/>
<dbReference type="SUPFAM" id="SSF55729">
    <property type="entry name" value="Acyl-CoA N-acyltransferases (Nat)"/>
    <property type="match status" value="1"/>
</dbReference>
<reference evidence="2 3" key="1">
    <citation type="submission" date="2014-03" db="EMBL/GenBank/DDBJ databases">
        <title>Bradyrhizobium valentinum sp. nov., isolated from effective nodules of Lupinus mariae-josephae, a lupine endemic of basic-lime soils in Eastern Spain.</title>
        <authorList>
            <person name="Duran D."/>
            <person name="Rey L."/>
            <person name="Navarro A."/>
            <person name="Busquets A."/>
            <person name="Imperial J."/>
            <person name="Ruiz-Argueso T."/>
        </authorList>
    </citation>
    <scope>NUCLEOTIDE SEQUENCE [LARGE SCALE GENOMIC DNA]</scope>
    <source>
        <strain evidence="2 3">PAC68</strain>
    </source>
</reference>
<dbReference type="Proteomes" id="UP000050863">
    <property type="component" value="Unassembled WGS sequence"/>
</dbReference>
<dbReference type="Pfam" id="PF00583">
    <property type="entry name" value="Acetyltransf_1"/>
    <property type="match status" value="1"/>
</dbReference>
<dbReference type="Gene3D" id="3.40.630.30">
    <property type="match status" value="1"/>
</dbReference>
<evidence type="ECO:0000313" key="2">
    <source>
        <dbReference type="EMBL" id="KRR01346.1"/>
    </source>
</evidence>
<evidence type="ECO:0000259" key="1">
    <source>
        <dbReference type="PROSITE" id="PS51186"/>
    </source>
</evidence>
<dbReference type="STRING" id="280332.CQ12_26385"/>
<keyword evidence="3" id="KW-1185">Reference proteome</keyword>
<comment type="caution">
    <text evidence="2">The sequence shown here is derived from an EMBL/GenBank/DDBJ whole genome shotgun (WGS) entry which is preliminary data.</text>
</comment>
<feature type="domain" description="N-acetyltransferase" evidence="1">
    <location>
        <begin position="8"/>
        <end position="208"/>
    </location>
</feature>
<dbReference type="InterPro" id="IPR016181">
    <property type="entry name" value="Acyl_CoA_acyltransferase"/>
</dbReference>
<dbReference type="EMBL" id="LLXZ01000166">
    <property type="protein sequence ID" value="KRR01346.1"/>
    <property type="molecule type" value="Genomic_DNA"/>
</dbReference>
<name>A0A0R3L0P7_9BRAD</name>
<gene>
    <name evidence="2" type="ORF">CQ12_26385</name>
</gene>
<dbReference type="CDD" id="cd04301">
    <property type="entry name" value="NAT_SF"/>
    <property type="match status" value="1"/>
</dbReference>
<dbReference type="PROSITE" id="PS51186">
    <property type="entry name" value="GNAT"/>
    <property type="match status" value="1"/>
</dbReference>
<accession>A0A0R3L0P7</accession>
<dbReference type="AlphaFoldDB" id="A0A0R3L0P7"/>
<dbReference type="OrthoDB" id="8221935at2"/>
<keyword evidence="2" id="KW-0808">Transferase</keyword>
<sequence length="219" mass="23516">MAAGRSQPAIRPARNDDASFVGRNILASQRGPLPRGWFDIALGWDEPQCLSFVERIATAQRPSWWHVSQFIIAEVEGKPAASLCALPASGIGLAAKAAIETAATESGLTASDVAAIFQRGAYTRNCWVQGGDGDWLIEHVAALPEYRGRGLVQALIDHALVAGRDAGFARASISFLIGNEAAERCYAKAGFAFAEEKRDPAFERLTGSPGFRRFVRTIA</sequence>
<dbReference type="GO" id="GO:0016747">
    <property type="term" value="F:acyltransferase activity, transferring groups other than amino-acyl groups"/>
    <property type="evidence" value="ECO:0007669"/>
    <property type="project" value="InterPro"/>
</dbReference>
<organism evidence="2 3">
    <name type="scientific">Bradyrhizobium jicamae</name>
    <dbReference type="NCBI Taxonomy" id="280332"/>
    <lineage>
        <taxon>Bacteria</taxon>
        <taxon>Pseudomonadati</taxon>
        <taxon>Pseudomonadota</taxon>
        <taxon>Alphaproteobacteria</taxon>
        <taxon>Hyphomicrobiales</taxon>
        <taxon>Nitrobacteraceae</taxon>
        <taxon>Bradyrhizobium</taxon>
    </lineage>
</organism>
<protein>
    <submittedName>
        <fullName evidence="2">Acetyltransferase</fullName>
    </submittedName>
</protein>
<dbReference type="InterPro" id="IPR000182">
    <property type="entry name" value="GNAT_dom"/>
</dbReference>
<evidence type="ECO:0000313" key="3">
    <source>
        <dbReference type="Proteomes" id="UP000050863"/>
    </source>
</evidence>